<dbReference type="InterPro" id="IPR010897">
    <property type="entry name" value="Spore_II_P"/>
</dbReference>
<organism evidence="1 2">
    <name type="scientific">Bacillus infantis</name>
    <dbReference type="NCBI Taxonomy" id="324767"/>
    <lineage>
        <taxon>Bacteria</taxon>
        <taxon>Bacillati</taxon>
        <taxon>Bacillota</taxon>
        <taxon>Bacilli</taxon>
        <taxon>Bacillales</taxon>
        <taxon>Bacillaceae</taxon>
        <taxon>Bacillus</taxon>
    </lineage>
</organism>
<dbReference type="EMBL" id="VTES01000001">
    <property type="protein sequence ID" value="TYS66250.1"/>
    <property type="molecule type" value="Genomic_DNA"/>
</dbReference>
<name>A0A5D4SSA4_9BACI</name>
<dbReference type="AlphaFoldDB" id="A0A5D4SSA4"/>
<dbReference type="NCBIfam" id="TIGR02867">
    <property type="entry name" value="spore_II_P"/>
    <property type="match status" value="1"/>
</dbReference>
<evidence type="ECO:0000313" key="1">
    <source>
        <dbReference type="EMBL" id="TYS66250.1"/>
    </source>
</evidence>
<accession>A0A5D4SSA4</accession>
<dbReference type="Pfam" id="PF07454">
    <property type="entry name" value="SpoIIP"/>
    <property type="match status" value="1"/>
</dbReference>
<protein>
    <submittedName>
        <fullName evidence="1">Stage II sporulation protein P</fullName>
    </submittedName>
</protein>
<sequence>MKTAKPTDNRPGMIGSGFLKASTACLLFSGLVFAVSGAVAFPGNEYRAVPESIRAALFNMKAEGLYQLIGLENHHFHAALPDRPVHPPLSGLLFELSTNVRLNDPGSLLGRELPAFRGYEGALLTAGEETNNPNMPIESPPPIESLRAEQEASLMNGGKMAGIDEETRMTTGGKKIVYIYFSHNRESFLPYLDGVKDIDQAFHPEQNITKVGERLKSALEAKGIGAAVDKTDIQADLSRKGWSYSQSYDQSREAVETALAADQHLSYLIDIHRDAKRKSDTTTEIDDVDFAKVAFIIGAEHKGYEQNLSFANELHNLLEKKYKGLSRGAFTKEGSLTNGKFNQDLSEHAILVEIGGVDNTFEELYRSAEALAEVFSEYYWQAEKVDSSGNIPAGKE</sequence>
<proteinExistence type="predicted"/>
<dbReference type="SUPFAM" id="SSF53187">
    <property type="entry name" value="Zn-dependent exopeptidases"/>
    <property type="match status" value="1"/>
</dbReference>
<dbReference type="Proteomes" id="UP000323732">
    <property type="component" value="Unassembled WGS sequence"/>
</dbReference>
<dbReference type="RefSeq" id="WP_148949013.1">
    <property type="nucleotide sequence ID" value="NZ_VTES01000001.1"/>
</dbReference>
<comment type="caution">
    <text evidence="1">The sequence shown here is derived from an EMBL/GenBank/DDBJ whole genome shotgun (WGS) entry which is preliminary data.</text>
</comment>
<gene>
    <name evidence="1" type="ORF">FZD47_01825</name>
</gene>
<reference evidence="1 2" key="1">
    <citation type="submission" date="2019-08" db="EMBL/GenBank/DDBJ databases">
        <title>Bacillus genomes from the desert of Cuatro Cienegas, Coahuila.</title>
        <authorList>
            <person name="Olmedo-Alvarez G."/>
        </authorList>
    </citation>
    <scope>NUCLEOTIDE SEQUENCE [LARGE SCALE GENOMIC DNA]</scope>
    <source>
        <strain evidence="1 2">CH37_1T</strain>
    </source>
</reference>
<evidence type="ECO:0000313" key="2">
    <source>
        <dbReference type="Proteomes" id="UP000323732"/>
    </source>
</evidence>